<dbReference type="PROSITE" id="PS51902">
    <property type="entry name" value="CLPX_ZB"/>
    <property type="match status" value="1"/>
</dbReference>
<dbReference type="GO" id="GO:0046983">
    <property type="term" value="F:protein dimerization activity"/>
    <property type="evidence" value="ECO:0007669"/>
    <property type="project" value="UniProtKB-UniRule"/>
</dbReference>
<feature type="domain" description="ClpX-type ZB" evidence="2">
    <location>
        <begin position="1"/>
        <end position="58"/>
    </location>
</feature>
<organism evidence="3 4">
    <name type="scientific">Raoultella ornithinolytica</name>
    <name type="common">Klebsiella ornithinolytica</name>
    <dbReference type="NCBI Taxonomy" id="54291"/>
    <lineage>
        <taxon>Bacteria</taxon>
        <taxon>Pseudomonadati</taxon>
        <taxon>Pseudomonadota</taxon>
        <taxon>Gammaproteobacteria</taxon>
        <taxon>Enterobacterales</taxon>
        <taxon>Enterobacteriaceae</taxon>
        <taxon>Klebsiella/Raoultella group</taxon>
        <taxon>Raoultella</taxon>
    </lineage>
</organism>
<dbReference type="EMBL" id="NKYI01000022">
    <property type="protein sequence ID" value="PIK83439.1"/>
    <property type="molecule type" value="Genomic_DNA"/>
</dbReference>
<dbReference type="Pfam" id="PF06689">
    <property type="entry name" value="zf-C4_ClpX"/>
    <property type="match status" value="1"/>
</dbReference>
<proteinExistence type="inferred from homology"/>
<feature type="binding site" evidence="1">
    <location>
        <position position="16"/>
    </location>
    <ligand>
        <name>Zn(2+)</name>
        <dbReference type="ChEBI" id="CHEBI:29105"/>
    </ligand>
</feature>
<evidence type="ECO:0000256" key="1">
    <source>
        <dbReference type="PROSITE-ProRule" id="PRU01250"/>
    </source>
</evidence>
<dbReference type="InterPro" id="IPR059188">
    <property type="entry name" value="Znf_CLPX-like"/>
</dbReference>
<dbReference type="GO" id="GO:0006457">
    <property type="term" value="P:protein folding"/>
    <property type="evidence" value="ECO:0007669"/>
    <property type="project" value="UniProtKB-UniRule"/>
</dbReference>
<reference evidence="3 4" key="1">
    <citation type="submission" date="2017-07" db="EMBL/GenBank/DDBJ databases">
        <title>Raoultella ornithinolytica strain HH3 draft genome.</title>
        <authorList>
            <person name="Duceppe M.-O."/>
            <person name="Huang H."/>
            <person name="Phipps-Todd B."/>
        </authorList>
    </citation>
    <scope>NUCLEOTIDE SEQUENCE [LARGE SCALE GENOMIC DNA]</scope>
    <source>
        <strain evidence="3 4">HH3</strain>
    </source>
</reference>
<comment type="similarity">
    <text evidence="1">Belongs to the ClpX chaperone family.</text>
</comment>
<feature type="binding site" evidence="1">
    <location>
        <position position="19"/>
    </location>
    <ligand>
        <name>Zn(2+)</name>
        <dbReference type="ChEBI" id="CHEBI:29105"/>
    </ligand>
</feature>
<evidence type="ECO:0000259" key="2">
    <source>
        <dbReference type="PROSITE" id="PS51902"/>
    </source>
</evidence>
<dbReference type="GO" id="GO:0008270">
    <property type="term" value="F:zinc ion binding"/>
    <property type="evidence" value="ECO:0007669"/>
    <property type="project" value="UniProtKB-UniRule"/>
</dbReference>
<feature type="binding site" evidence="1">
    <location>
        <position position="39"/>
    </location>
    <ligand>
        <name>Zn(2+)</name>
        <dbReference type="ChEBI" id="CHEBI:29105"/>
    </ligand>
</feature>
<dbReference type="InterPro" id="IPR010603">
    <property type="entry name" value="Znf_CppX_C4"/>
</dbReference>
<evidence type="ECO:0000313" key="3">
    <source>
        <dbReference type="EMBL" id="PIK83439.1"/>
    </source>
</evidence>
<dbReference type="Gene3D" id="6.20.220.10">
    <property type="entry name" value="ClpX chaperone, C4-type zinc finger domain"/>
    <property type="match status" value="1"/>
</dbReference>
<dbReference type="AlphaFoldDB" id="A0A855EXN4"/>
<feature type="binding site" evidence="1">
    <location>
        <position position="42"/>
    </location>
    <ligand>
        <name>Zn(2+)</name>
        <dbReference type="ChEBI" id="CHEBI:29105"/>
    </ligand>
</feature>
<keyword evidence="1" id="KW-0862">Zinc</keyword>
<dbReference type="SMART" id="SM00994">
    <property type="entry name" value="zf-C4_ClpX"/>
    <property type="match status" value="1"/>
</dbReference>
<sequence length="62" mass="6667">MSGTNVELNTHPTHRCSFCGVTNIEVAGVLIAGPGVCICQKCVFLCVEMVFKHAEKTEKPTS</sequence>
<protein>
    <recommendedName>
        <fullName evidence="2">ClpX-type ZB domain-containing protein</fullName>
    </recommendedName>
</protein>
<comment type="caution">
    <text evidence="3">The sequence shown here is derived from an EMBL/GenBank/DDBJ whole genome shotgun (WGS) entry which is preliminary data.</text>
</comment>
<dbReference type="SUPFAM" id="SSF57716">
    <property type="entry name" value="Glucocorticoid receptor-like (DNA-binding domain)"/>
    <property type="match status" value="1"/>
</dbReference>
<keyword evidence="1" id="KW-0143">Chaperone</keyword>
<dbReference type="GO" id="GO:0051082">
    <property type="term" value="F:unfolded protein binding"/>
    <property type="evidence" value="ECO:0007669"/>
    <property type="project" value="UniProtKB-UniRule"/>
</dbReference>
<name>A0A855EXN4_RAOOR</name>
<gene>
    <name evidence="3" type="ORF">CFY86_14265</name>
</gene>
<dbReference type="InterPro" id="IPR038366">
    <property type="entry name" value="Znf_CppX_C4_sf"/>
</dbReference>
<dbReference type="RefSeq" id="WP_099843670.1">
    <property type="nucleotide sequence ID" value="NZ_NKYI01000022.1"/>
</dbReference>
<dbReference type="Proteomes" id="UP000229713">
    <property type="component" value="Unassembled WGS sequence"/>
</dbReference>
<evidence type="ECO:0000313" key="4">
    <source>
        <dbReference type="Proteomes" id="UP000229713"/>
    </source>
</evidence>
<keyword evidence="1" id="KW-0479">Metal-binding</keyword>
<accession>A0A855EXN4</accession>